<feature type="transmembrane region" description="Helical" evidence="6">
    <location>
        <begin position="158"/>
        <end position="173"/>
    </location>
</feature>
<dbReference type="Pfam" id="PF03248">
    <property type="entry name" value="Rer1"/>
    <property type="match status" value="1"/>
</dbReference>
<sequence length="207" mass="23893">KFHLQVFLVSSNKLLLFLLLFVVFVVADGCCCCLFCRFFSSNKFTRTLQLYVDSLVPWQRCRWLSFAVLAIAFTARIALIERHFFSAYFLAIYFLNQLLLFLSPATEDDDLPAAPKSGEYRPFVRALSEFKLWIRGFLGTAAAISISFFDYFDVDVDGGALVCYFTLLFIYTMKQQIFHMIKYSYVPWSGSKKSKVQQKGKDESLDV</sequence>
<feature type="non-terminal residue" evidence="7">
    <location>
        <position position="1"/>
    </location>
</feature>
<comment type="caution">
    <text evidence="7">The sequence shown here is derived from an EMBL/GenBank/DDBJ whole genome shotgun (WGS) entry which is preliminary data.</text>
</comment>
<dbReference type="Proteomes" id="UP000654075">
    <property type="component" value="Unassembled WGS sequence"/>
</dbReference>
<keyword evidence="3 6" id="KW-0812">Transmembrane</keyword>
<feature type="transmembrane region" description="Helical" evidence="6">
    <location>
        <begin position="14"/>
        <end position="40"/>
    </location>
</feature>
<comment type="subcellular location">
    <subcellularLocation>
        <location evidence="1">Membrane</location>
        <topology evidence="1">Multi-pass membrane protein</topology>
    </subcellularLocation>
</comment>
<keyword evidence="4 6" id="KW-1133">Transmembrane helix</keyword>
<protein>
    <recommendedName>
        <fullName evidence="10">Protein RER1</fullName>
    </recommendedName>
</protein>
<dbReference type="AlphaFoldDB" id="A0A813EHN8"/>
<evidence type="ECO:0000256" key="6">
    <source>
        <dbReference type="SAM" id="Phobius"/>
    </source>
</evidence>
<gene>
    <name evidence="7" type="ORF">PGLA1383_LOCUS18592</name>
    <name evidence="8" type="ORF">PGLA2088_LOCUS8240</name>
</gene>
<reference evidence="7" key="1">
    <citation type="submission" date="2021-02" db="EMBL/GenBank/DDBJ databases">
        <authorList>
            <person name="Dougan E. K."/>
            <person name="Rhodes N."/>
            <person name="Thang M."/>
            <person name="Chan C."/>
        </authorList>
    </citation>
    <scope>NUCLEOTIDE SEQUENCE</scope>
</reference>
<dbReference type="EMBL" id="CAJNNW010008813">
    <property type="protein sequence ID" value="CAE8650417.1"/>
    <property type="molecule type" value="Genomic_DNA"/>
</dbReference>
<dbReference type="InterPro" id="IPR004932">
    <property type="entry name" value="Rer1"/>
</dbReference>
<dbReference type="PANTHER" id="PTHR10743:SF0">
    <property type="entry name" value="PROTEIN RER1"/>
    <property type="match status" value="1"/>
</dbReference>
<proteinExistence type="inferred from homology"/>
<name>A0A813EHN8_POLGL</name>
<feature type="transmembrane region" description="Helical" evidence="6">
    <location>
        <begin position="85"/>
        <end position="102"/>
    </location>
</feature>
<evidence type="ECO:0000256" key="3">
    <source>
        <dbReference type="ARBA" id="ARBA00022692"/>
    </source>
</evidence>
<keyword evidence="5 6" id="KW-0472">Membrane</keyword>
<evidence type="ECO:0000313" key="7">
    <source>
        <dbReference type="EMBL" id="CAE8600261.1"/>
    </source>
</evidence>
<dbReference type="OrthoDB" id="448250at2759"/>
<evidence type="ECO:0000256" key="1">
    <source>
        <dbReference type="ARBA" id="ARBA00004141"/>
    </source>
</evidence>
<dbReference type="EMBL" id="CAJNNV010011981">
    <property type="protein sequence ID" value="CAE8600261.1"/>
    <property type="molecule type" value="Genomic_DNA"/>
</dbReference>
<dbReference type="GO" id="GO:0006890">
    <property type="term" value="P:retrograde vesicle-mediated transport, Golgi to endoplasmic reticulum"/>
    <property type="evidence" value="ECO:0007669"/>
    <property type="project" value="TreeGrafter"/>
</dbReference>
<evidence type="ECO:0000313" key="9">
    <source>
        <dbReference type="Proteomes" id="UP000654075"/>
    </source>
</evidence>
<evidence type="ECO:0000313" key="8">
    <source>
        <dbReference type="EMBL" id="CAE8650417.1"/>
    </source>
</evidence>
<evidence type="ECO:0000256" key="5">
    <source>
        <dbReference type="ARBA" id="ARBA00023136"/>
    </source>
</evidence>
<evidence type="ECO:0008006" key="10">
    <source>
        <dbReference type="Google" id="ProtNLM"/>
    </source>
</evidence>
<comment type="similarity">
    <text evidence="2">Belongs to the RER1 family.</text>
</comment>
<dbReference type="GO" id="GO:0005783">
    <property type="term" value="C:endoplasmic reticulum"/>
    <property type="evidence" value="ECO:0007669"/>
    <property type="project" value="GOC"/>
</dbReference>
<keyword evidence="9" id="KW-1185">Reference proteome</keyword>
<evidence type="ECO:0000256" key="4">
    <source>
        <dbReference type="ARBA" id="ARBA00022989"/>
    </source>
</evidence>
<organism evidence="7 9">
    <name type="scientific">Polarella glacialis</name>
    <name type="common">Dinoflagellate</name>
    <dbReference type="NCBI Taxonomy" id="89957"/>
    <lineage>
        <taxon>Eukaryota</taxon>
        <taxon>Sar</taxon>
        <taxon>Alveolata</taxon>
        <taxon>Dinophyceae</taxon>
        <taxon>Suessiales</taxon>
        <taxon>Suessiaceae</taxon>
        <taxon>Polarella</taxon>
    </lineage>
</organism>
<dbReference type="GO" id="GO:0006621">
    <property type="term" value="P:protein retention in ER lumen"/>
    <property type="evidence" value="ECO:0007669"/>
    <property type="project" value="TreeGrafter"/>
</dbReference>
<dbReference type="Proteomes" id="UP000626109">
    <property type="component" value="Unassembled WGS sequence"/>
</dbReference>
<dbReference type="GO" id="GO:0000139">
    <property type="term" value="C:Golgi membrane"/>
    <property type="evidence" value="ECO:0007669"/>
    <property type="project" value="TreeGrafter"/>
</dbReference>
<accession>A0A813EHN8</accession>
<evidence type="ECO:0000256" key="2">
    <source>
        <dbReference type="ARBA" id="ARBA00006070"/>
    </source>
</evidence>
<dbReference type="PANTHER" id="PTHR10743">
    <property type="entry name" value="PROTEIN RER1"/>
    <property type="match status" value="1"/>
</dbReference>